<dbReference type="PANTHER" id="PTHR42685">
    <property type="entry name" value="GERANYLGERANYL DIPHOSPHATE REDUCTASE"/>
    <property type="match status" value="1"/>
</dbReference>
<dbReference type="PANTHER" id="PTHR42685:SF22">
    <property type="entry name" value="CONDITIONED MEDIUM FACTOR RECEPTOR 1"/>
    <property type="match status" value="1"/>
</dbReference>
<comment type="caution">
    <text evidence="2">The sequence shown here is derived from an EMBL/GenBank/DDBJ whole genome shotgun (WGS) entry which is preliminary data.</text>
</comment>
<keyword evidence="3" id="KW-1185">Reference proteome</keyword>
<dbReference type="RefSeq" id="WP_213412141.1">
    <property type="nucleotide sequence ID" value="NZ_BOVK01000027.1"/>
</dbReference>
<feature type="domain" description="FAD-binding" evidence="1">
    <location>
        <begin position="3"/>
        <end position="333"/>
    </location>
</feature>
<dbReference type="SUPFAM" id="SSF51905">
    <property type="entry name" value="FAD/NAD(P)-binding domain"/>
    <property type="match status" value="1"/>
</dbReference>
<dbReference type="Proteomes" id="UP000677918">
    <property type="component" value="Unassembled WGS sequence"/>
</dbReference>
<dbReference type="Pfam" id="PF01494">
    <property type="entry name" value="FAD_binding_3"/>
    <property type="match status" value="1"/>
</dbReference>
<proteinExistence type="predicted"/>
<accession>A0A8J4M3A4</accession>
<evidence type="ECO:0000313" key="3">
    <source>
        <dbReference type="Proteomes" id="UP000677918"/>
    </source>
</evidence>
<dbReference type="Gene3D" id="3.50.50.60">
    <property type="entry name" value="FAD/NAD(P)-binding domain"/>
    <property type="match status" value="1"/>
</dbReference>
<evidence type="ECO:0000313" key="2">
    <source>
        <dbReference type="EMBL" id="GIQ69336.1"/>
    </source>
</evidence>
<dbReference type="InterPro" id="IPR002938">
    <property type="entry name" value="FAD-bd"/>
</dbReference>
<evidence type="ECO:0000259" key="1">
    <source>
        <dbReference type="Pfam" id="PF01494"/>
    </source>
</evidence>
<dbReference type="AlphaFoldDB" id="A0A8J4M3A4"/>
<dbReference type="EMBL" id="BOVK01000027">
    <property type="protein sequence ID" value="GIQ69336.1"/>
    <property type="molecule type" value="Genomic_DNA"/>
</dbReference>
<name>A0A8J4M3A4_9BACL</name>
<gene>
    <name evidence="2" type="ORF">XYCOK13_21600</name>
</gene>
<organism evidence="2 3">
    <name type="scientific">Xylanibacillus composti</name>
    <dbReference type="NCBI Taxonomy" id="1572762"/>
    <lineage>
        <taxon>Bacteria</taxon>
        <taxon>Bacillati</taxon>
        <taxon>Bacillota</taxon>
        <taxon>Bacilli</taxon>
        <taxon>Bacillales</taxon>
        <taxon>Paenibacillaceae</taxon>
        <taxon>Xylanibacillus</taxon>
    </lineage>
</organism>
<dbReference type="PRINTS" id="PR00420">
    <property type="entry name" value="RNGMNOXGNASE"/>
</dbReference>
<dbReference type="InterPro" id="IPR036188">
    <property type="entry name" value="FAD/NAD-bd_sf"/>
</dbReference>
<protein>
    <submittedName>
        <fullName evidence="2">FAD-dependent oxidoreductase</fullName>
    </submittedName>
</protein>
<reference evidence="2" key="1">
    <citation type="submission" date="2021-04" db="EMBL/GenBank/DDBJ databases">
        <title>Draft genome sequence of Xylanibacillus composti strain K13.</title>
        <authorList>
            <person name="Uke A."/>
            <person name="Chhe C."/>
            <person name="Baramee S."/>
            <person name="Kosugi A."/>
        </authorList>
    </citation>
    <scope>NUCLEOTIDE SEQUENCE</scope>
    <source>
        <strain evidence="2">K13</strain>
    </source>
</reference>
<dbReference type="GO" id="GO:0071949">
    <property type="term" value="F:FAD binding"/>
    <property type="evidence" value="ECO:0007669"/>
    <property type="project" value="InterPro"/>
</dbReference>
<dbReference type="InterPro" id="IPR050407">
    <property type="entry name" value="Geranylgeranyl_reductase"/>
</dbReference>
<sequence>MYDFIIVGARCAGAATALLLAEHGFRILVMDQFAKPGPTLSTHIIGETEIYDKLRVHERMSSSGIPAMTRMRIDLEGRVFESGITVTSRALSVRRELLDQWLFEELGRFPNIEIWTRTKAVSTVSLKQRVIGVRFKHQSGRQDAVYGKVIIGADGRRSAIARAVQPARLLGSSENHLAVYYAYIRGLQPLPIPTVEWYWLDQGIMLCNPLDQGLHCIAVMLPEQQFREWGQAPAANFLKLLRKIATFAPRMDNAVIHGRLYGTAGIESYIRKPYGEKWALVGDAGAHLHPVSGTGIDNAVCSAAMLATELAKYRKGACTWQEAMQAYTRQRDERIIPQYHNCLRTLERSTQTIEAESLQTLGVLCTFPGLVKELGHRAPGIYSKLMEGPTYD</sequence>